<proteinExistence type="predicted"/>
<comment type="caution">
    <text evidence="2">The sequence shown here is derived from an EMBL/GenBank/DDBJ whole genome shotgun (WGS) entry which is preliminary data.</text>
</comment>
<feature type="transmembrane region" description="Helical" evidence="1">
    <location>
        <begin position="77"/>
        <end position="95"/>
    </location>
</feature>
<keyword evidence="3" id="KW-1185">Reference proteome</keyword>
<name>A0ABW3XXA1_9FLAO</name>
<organism evidence="2 3">
    <name type="scientific">Namhaeicola litoreus</name>
    <dbReference type="NCBI Taxonomy" id="1052145"/>
    <lineage>
        <taxon>Bacteria</taxon>
        <taxon>Pseudomonadati</taxon>
        <taxon>Bacteroidota</taxon>
        <taxon>Flavobacteriia</taxon>
        <taxon>Flavobacteriales</taxon>
        <taxon>Flavobacteriaceae</taxon>
        <taxon>Namhaeicola</taxon>
    </lineage>
</organism>
<keyword evidence="1" id="KW-0812">Transmembrane</keyword>
<sequence>MNFLIDLIIACVAFEHVYFMILEMFFWDKPLGLKSFGLTKDFAEQTKVLAFNQGLYNGFLAAGLIWALMSENNKEQIALFFLICVVFAGIIGAYSTKKAKIFYIQSIPALIGLIFILLF</sequence>
<keyword evidence="1" id="KW-1133">Transmembrane helix</keyword>
<dbReference type="RefSeq" id="WP_377175532.1">
    <property type="nucleotide sequence ID" value="NZ_JBHTMY010000001.1"/>
</dbReference>
<evidence type="ECO:0000256" key="1">
    <source>
        <dbReference type="SAM" id="Phobius"/>
    </source>
</evidence>
<dbReference type="EMBL" id="JBHTMY010000001">
    <property type="protein sequence ID" value="MFD1314177.1"/>
    <property type="molecule type" value="Genomic_DNA"/>
</dbReference>
<feature type="transmembrane region" description="Helical" evidence="1">
    <location>
        <begin position="47"/>
        <end position="68"/>
    </location>
</feature>
<dbReference type="PANTHER" id="PTHR38446">
    <property type="entry name" value="BLL0914 PROTEIN"/>
    <property type="match status" value="1"/>
</dbReference>
<protein>
    <submittedName>
        <fullName evidence="2">DUF1304 domain-containing protein</fullName>
    </submittedName>
</protein>
<reference evidence="3" key="1">
    <citation type="journal article" date="2019" name="Int. J. Syst. Evol. Microbiol.">
        <title>The Global Catalogue of Microorganisms (GCM) 10K type strain sequencing project: providing services to taxonomists for standard genome sequencing and annotation.</title>
        <authorList>
            <consortium name="The Broad Institute Genomics Platform"/>
            <consortium name="The Broad Institute Genome Sequencing Center for Infectious Disease"/>
            <person name="Wu L."/>
            <person name="Ma J."/>
        </authorList>
    </citation>
    <scope>NUCLEOTIDE SEQUENCE [LARGE SCALE GENOMIC DNA]</scope>
    <source>
        <strain evidence="3">CCUG 61485</strain>
    </source>
</reference>
<gene>
    <name evidence="2" type="ORF">ACFQ39_00990</name>
</gene>
<dbReference type="PANTHER" id="PTHR38446:SF1">
    <property type="entry name" value="BLL0914 PROTEIN"/>
    <property type="match status" value="1"/>
</dbReference>
<keyword evidence="1" id="KW-0472">Membrane</keyword>
<feature type="transmembrane region" description="Helical" evidence="1">
    <location>
        <begin position="7"/>
        <end position="27"/>
    </location>
</feature>
<evidence type="ECO:0000313" key="2">
    <source>
        <dbReference type="EMBL" id="MFD1314177.1"/>
    </source>
</evidence>
<dbReference type="Pfam" id="PF06993">
    <property type="entry name" value="DUF1304"/>
    <property type="match status" value="1"/>
</dbReference>
<dbReference type="InterPro" id="IPR009732">
    <property type="entry name" value="DUF1304"/>
</dbReference>
<dbReference type="Proteomes" id="UP001597201">
    <property type="component" value="Unassembled WGS sequence"/>
</dbReference>
<evidence type="ECO:0000313" key="3">
    <source>
        <dbReference type="Proteomes" id="UP001597201"/>
    </source>
</evidence>
<feature type="transmembrane region" description="Helical" evidence="1">
    <location>
        <begin position="101"/>
        <end position="118"/>
    </location>
</feature>
<accession>A0ABW3XXA1</accession>